<dbReference type="eggNOG" id="COG5401">
    <property type="taxonomic scope" value="Bacteria"/>
</dbReference>
<feature type="region of interest" description="Disordered" evidence="1">
    <location>
        <begin position="39"/>
        <end position="62"/>
    </location>
</feature>
<dbReference type="AlphaFoldDB" id="K9W1A2"/>
<proteinExistence type="predicted"/>
<evidence type="ECO:0000313" key="5">
    <source>
        <dbReference type="Proteomes" id="UP000010472"/>
    </source>
</evidence>
<dbReference type="RefSeq" id="WP_015203324.1">
    <property type="nucleotide sequence ID" value="NC_019753.1"/>
</dbReference>
<feature type="domain" description="GerMN" evidence="3">
    <location>
        <begin position="97"/>
        <end position="183"/>
    </location>
</feature>
<dbReference type="OrthoDB" id="510914at2"/>
<keyword evidence="5" id="KW-1185">Reference proteome</keyword>
<accession>K9W1A2</accession>
<keyword evidence="4" id="KW-0449">Lipoprotein</keyword>
<dbReference type="SMART" id="SM00909">
    <property type="entry name" value="Germane"/>
    <property type="match status" value="1"/>
</dbReference>
<gene>
    <name evidence="4" type="ORF">Cri9333_2342</name>
</gene>
<evidence type="ECO:0000256" key="1">
    <source>
        <dbReference type="SAM" id="MobiDB-lite"/>
    </source>
</evidence>
<dbReference type="STRING" id="1173022.Cri9333_2342"/>
<keyword evidence="2" id="KW-1133">Transmembrane helix</keyword>
<feature type="transmembrane region" description="Helical" evidence="2">
    <location>
        <begin position="12"/>
        <end position="34"/>
    </location>
</feature>
<dbReference type="EMBL" id="CP003620">
    <property type="protein sequence ID" value="AFZ13210.1"/>
    <property type="molecule type" value="Genomic_DNA"/>
</dbReference>
<dbReference type="PATRIC" id="fig|1173022.3.peg.2533"/>
<evidence type="ECO:0000256" key="2">
    <source>
        <dbReference type="SAM" id="Phobius"/>
    </source>
</evidence>
<organism evidence="4 5">
    <name type="scientific">Crinalium epipsammum PCC 9333</name>
    <dbReference type="NCBI Taxonomy" id="1173022"/>
    <lineage>
        <taxon>Bacteria</taxon>
        <taxon>Bacillati</taxon>
        <taxon>Cyanobacteriota</taxon>
        <taxon>Cyanophyceae</taxon>
        <taxon>Gomontiellales</taxon>
        <taxon>Gomontiellaceae</taxon>
        <taxon>Crinalium</taxon>
    </lineage>
</organism>
<keyword evidence="2" id="KW-0812">Transmembrane</keyword>
<name>K9W1A2_9CYAN</name>
<dbReference type="KEGG" id="cep:Cri9333_2342"/>
<evidence type="ECO:0000259" key="3">
    <source>
        <dbReference type="SMART" id="SM00909"/>
    </source>
</evidence>
<evidence type="ECO:0000313" key="4">
    <source>
        <dbReference type="EMBL" id="AFZ13210.1"/>
    </source>
</evidence>
<dbReference type="Pfam" id="PF10646">
    <property type="entry name" value="Germane"/>
    <property type="match status" value="1"/>
</dbReference>
<sequence length="204" mass="21968">MQEQQSVRRLHLGVIAGLSAIVLASGGGTAWWVWNSAQSPAPSPDAVTSPLPPSNQRVQNPTDKTPEVYWLKNQGNHIAVAPKSLDLPKSTNQKAVLEQTFDTLLAGSTDPTVTTTIPQGTKLRSLEVRNDGVHINLSKEFIQGGGSASMTGRVAQILYSATSLTPDAQVWIDVEGKKLEVLGGEGLELDQPITRKSFEENFDL</sequence>
<dbReference type="HOGENOM" id="CLU_094596_0_0_3"/>
<reference evidence="4 5" key="1">
    <citation type="submission" date="2012-06" db="EMBL/GenBank/DDBJ databases">
        <title>Finished chromosome of genome of Crinalium epipsammum PCC 9333.</title>
        <authorList>
            <consortium name="US DOE Joint Genome Institute"/>
            <person name="Gugger M."/>
            <person name="Coursin T."/>
            <person name="Rippka R."/>
            <person name="Tandeau De Marsac N."/>
            <person name="Huntemann M."/>
            <person name="Wei C.-L."/>
            <person name="Han J."/>
            <person name="Detter J.C."/>
            <person name="Han C."/>
            <person name="Tapia R."/>
            <person name="Davenport K."/>
            <person name="Daligault H."/>
            <person name="Erkkila T."/>
            <person name="Gu W."/>
            <person name="Munk A.C.C."/>
            <person name="Teshima H."/>
            <person name="Xu Y."/>
            <person name="Chain P."/>
            <person name="Chen A."/>
            <person name="Krypides N."/>
            <person name="Mavromatis K."/>
            <person name="Markowitz V."/>
            <person name="Szeto E."/>
            <person name="Ivanova N."/>
            <person name="Mikhailova N."/>
            <person name="Ovchinnikova G."/>
            <person name="Pagani I."/>
            <person name="Pati A."/>
            <person name="Goodwin L."/>
            <person name="Peters L."/>
            <person name="Pitluck S."/>
            <person name="Woyke T."/>
            <person name="Kerfeld C."/>
        </authorList>
    </citation>
    <scope>NUCLEOTIDE SEQUENCE [LARGE SCALE GENOMIC DNA]</scope>
    <source>
        <strain evidence="4 5">PCC 9333</strain>
    </source>
</reference>
<protein>
    <submittedName>
        <fullName evidence="4">Lipoprotein LpqB, GerMN domain protein</fullName>
    </submittedName>
</protein>
<dbReference type="InterPro" id="IPR019606">
    <property type="entry name" value="GerMN"/>
</dbReference>
<keyword evidence="2" id="KW-0472">Membrane</keyword>
<dbReference type="Proteomes" id="UP000010472">
    <property type="component" value="Chromosome"/>
</dbReference>